<dbReference type="AlphaFoldDB" id="A0A7R7XPN1"/>
<accession>A0A7R7XPN1</accession>
<feature type="region of interest" description="Disordered" evidence="1">
    <location>
        <begin position="1081"/>
        <end position="1135"/>
    </location>
</feature>
<keyword evidence="3" id="KW-1185">Reference proteome</keyword>
<feature type="compositionally biased region" description="Basic and acidic residues" evidence="1">
    <location>
        <begin position="138"/>
        <end position="150"/>
    </location>
</feature>
<sequence length="1135" mass="125692">MAPSATAGRPAKRERRDIKSEPSTEEPVKEERLGSIGPSAADVSRFVKPEPVATKPDSGTQELSQEEPVKEERLGSIGPSDADVSPAVKPESVATKPDSGTQERTQEEPVKKERPGQTSREALWNIPPHDQHQTGNETDSREPASDRVEPWDSGVAGPLFVSRRAFSVGFGRLLDKVETTGPFFASESVESAINPGLEIQGIGPIGLPVTPDAAEAMLRACHRRPVPEHALLDGQTAESYELDDGQFLCRNPRWHRQVSLFAKKGIAKLGITEPDDVRVRPEKLIAFREGSFFMPETRPRNDSEYQEHVGTLAICLPSKHEGGDIMVSHSDQIEAIKTSTNSAFQLSYTIFSMLGLARGTPVTSGYRVVLTYSVVHRPSNKALLYRHLCADQLLDALTRWTMFAEHRTDCLRGQGLPPSAWFSRVTDCEQTLPPAVFYKLPKPDSDVDFAFNTLRPDDKVKVAELRRLCNASNCIILLAFVRYKITGIRDDGDHGSSHRVDYPNLSHPRVSELHFFQPNDLDGNLIFLRAESDESLSAYDLQADVPPISETRLPGPGPRCGSGPVGSVMGRQYAHPVALVVPKPFYGPLLLSTAKDGKLQNKMAVLKDLYHEYRACPENQRLRSQVSELCEIVAPPLGHIASDICRGITPIALGIGHSELAAKYVDSLGHRSGKLAEHIGKAIYTHGVQHMQPVLENLWKYSSTRLDGVFTLVEIRRTWDHSSGEQHTPDEANTWFSSTFNMLLTRAGPRTELREVDGEKLAFSLGLLPRSFLENSVVPFVRQNGHYNGFVLGFLTMLFEIIRTRDGPDHGSITRAYHSLLPTLLQHFSILNGPPDGQRHTTVVPSELIQPKNVVRLIKQMNIFNLDVTPLLSILERSITEFQGRHGLVMFFLKPLITSLSCYLRPGDSLNASPASTDSEDLNDEINDSPGSTDSKEAKFIVRILENYIQSYVGPPPPAPETWSKSVPGLLNCCADCDALRHFVEDAHVSEQDFRMGAQRRKHLQNKLPRSFITDTIRTGSPHALHIRKTVEWYTSHQHKWRSRAGEMRGNLQTLDILTPFTNAIGEDAYDGLMSLCEYPPSPVSGQGRPSTTIDSASNALNEIQPNRQSNAGSNGSSSSPASTVPQKREFTELD</sequence>
<evidence type="ECO:0000313" key="2">
    <source>
        <dbReference type="EMBL" id="BCS25415.1"/>
    </source>
</evidence>
<feature type="compositionally biased region" description="Basic and acidic residues" evidence="1">
    <location>
        <begin position="14"/>
        <end position="33"/>
    </location>
</feature>
<dbReference type="OrthoDB" id="27483at2759"/>
<feature type="region of interest" description="Disordered" evidence="1">
    <location>
        <begin position="1"/>
        <end position="151"/>
    </location>
</feature>
<feature type="region of interest" description="Disordered" evidence="1">
    <location>
        <begin position="913"/>
        <end position="934"/>
    </location>
</feature>
<feature type="compositionally biased region" description="Acidic residues" evidence="1">
    <location>
        <begin position="918"/>
        <end position="927"/>
    </location>
</feature>
<feature type="compositionally biased region" description="Low complexity" evidence="1">
    <location>
        <begin position="1110"/>
        <end position="1123"/>
    </location>
</feature>
<dbReference type="PANTHER" id="PTHR33099:SF7">
    <property type="entry name" value="MYND-TYPE DOMAIN-CONTAINING PROTEIN"/>
    <property type="match status" value="1"/>
</dbReference>
<organism evidence="2 3">
    <name type="scientific">Aspergillus puulaauensis</name>
    <dbReference type="NCBI Taxonomy" id="1220207"/>
    <lineage>
        <taxon>Eukaryota</taxon>
        <taxon>Fungi</taxon>
        <taxon>Dikarya</taxon>
        <taxon>Ascomycota</taxon>
        <taxon>Pezizomycotina</taxon>
        <taxon>Eurotiomycetes</taxon>
        <taxon>Eurotiomycetidae</taxon>
        <taxon>Eurotiales</taxon>
        <taxon>Aspergillaceae</taxon>
        <taxon>Aspergillus</taxon>
    </lineage>
</organism>
<evidence type="ECO:0000313" key="3">
    <source>
        <dbReference type="Proteomes" id="UP000654913"/>
    </source>
</evidence>
<dbReference type="Proteomes" id="UP000654913">
    <property type="component" value="Chromosome 5"/>
</dbReference>
<feature type="compositionally biased region" description="Polar residues" evidence="1">
    <location>
        <begin position="1084"/>
        <end position="1109"/>
    </location>
</feature>
<feature type="compositionally biased region" description="Basic and acidic residues" evidence="1">
    <location>
        <begin position="104"/>
        <end position="115"/>
    </location>
</feature>
<proteinExistence type="predicted"/>
<reference evidence="2" key="2">
    <citation type="submission" date="2021-02" db="EMBL/GenBank/DDBJ databases">
        <title>Aspergillus puulaauensis MK2 genome sequence.</title>
        <authorList>
            <person name="Futagami T."/>
            <person name="Mori K."/>
            <person name="Kadooka C."/>
            <person name="Tanaka T."/>
        </authorList>
    </citation>
    <scope>NUCLEOTIDE SEQUENCE</scope>
    <source>
        <strain evidence="2">MK2</strain>
    </source>
</reference>
<evidence type="ECO:0000256" key="1">
    <source>
        <dbReference type="SAM" id="MobiDB-lite"/>
    </source>
</evidence>
<dbReference type="PANTHER" id="PTHR33099">
    <property type="entry name" value="FE2OG DIOXYGENASE DOMAIN-CONTAINING PROTEIN"/>
    <property type="match status" value="1"/>
</dbReference>
<reference evidence="2" key="1">
    <citation type="submission" date="2021-01" db="EMBL/GenBank/DDBJ databases">
        <authorList>
            <consortium name="Aspergillus puulaauensis MK2 genome sequencing consortium"/>
            <person name="Kazuki M."/>
            <person name="Futagami T."/>
        </authorList>
    </citation>
    <scope>NUCLEOTIDE SEQUENCE</scope>
    <source>
        <strain evidence="2">MK2</strain>
    </source>
</reference>
<dbReference type="KEGG" id="apuu:APUU_50126A"/>
<gene>
    <name evidence="2" type="ORF">APUU_50126A</name>
</gene>
<name>A0A7R7XPN1_9EURO</name>
<dbReference type="RefSeq" id="XP_041557609.1">
    <property type="nucleotide sequence ID" value="XM_041705089.1"/>
</dbReference>
<dbReference type="GeneID" id="64975420"/>
<protein>
    <submittedName>
        <fullName evidence="2">Uncharacterized protein</fullName>
    </submittedName>
</protein>
<dbReference type="EMBL" id="AP024447">
    <property type="protein sequence ID" value="BCS25415.1"/>
    <property type="molecule type" value="Genomic_DNA"/>
</dbReference>